<dbReference type="PANTHER" id="PTHR11129:SF3">
    <property type="entry name" value="PROTEIN PRENYLTRANSFERASE ALPHA SUBUNIT REPEAT-CONTAINING PROTEIN 1"/>
    <property type="match status" value="1"/>
</dbReference>
<dbReference type="GO" id="GO:0005737">
    <property type="term" value="C:cytoplasm"/>
    <property type="evidence" value="ECO:0007669"/>
    <property type="project" value="TreeGrafter"/>
</dbReference>
<dbReference type="Gene3D" id="1.25.40.120">
    <property type="entry name" value="Protein prenylyltransferase"/>
    <property type="match status" value="1"/>
</dbReference>
<evidence type="ECO:0000313" key="2">
    <source>
        <dbReference type="Proteomes" id="UP001430356"/>
    </source>
</evidence>
<proteinExistence type="predicted"/>
<dbReference type="EMBL" id="JAECZO010000093">
    <property type="protein sequence ID" value="KAK7197047.1"/>
    <property type="molecule type" value="Genomic_DNA"/>
</dbReference>
<accession>A0AAW0EU48</accession>
<dbReference type="AlphaFoldDB" id="A0AAW0EU48"/>
<dbReference type="SUPFAM" id="SSF48439">
    <property type="entry name" value="Protein prenylyltransferase"/>
    <property type="match status" value="1"/>
</dbReference>
<dbReference type="PANTHER" id="PTHR11129">
    <property type="entry name" value="PROTEIN FARNESYLTRANSFERASE ALPHA SUBUNIT/RAB GERANYLGERANYL TRANSFERASE ALPHA SUBUNIT"/>
    <property type="match status" value="1"/>
</dbReference>
<name>A0AAW0EU48_9TRYP</name>
<keyword evidence="2" id="KW-1185">Reference proteome</keyword>
<dbReference type="Proteomes" id="UP001430356">
    <property type="component" value="Unassembled WGS sequence"/>
</dbReference>
<gene>
    <name evidence="1" type="ORF">NESM_000648600</name>
</gene>
<reference evidence="1 2" key="1">
    <citation type="journal article" date="2021" name="MBio">
        <title>A New Model Trypanosomatid, Novymonas esmeraldas: Genomic Perception of Its 'Candidatus Pandoraea novymonadis' Endosymbiont.</title>
        <authorList>
            <person name="Zakharova A."/>
            <person name="Saura A."/>
            <person name="Butenko A."/>
            <person name="Podesvova L."/>
            <person name="Warmusova S."/>
            <person name="Kostygov A.Y."/>
            <person name="Nenarokova A."/>
            <person name="Lukes J."/>
            <person name="Opperdoes F.R."/>
            <person name="Yurchenko V."/>
        </authorList>
    </citation>
    <scope>NUCLEOTIDE SEQUENCE [LARGE SCALE GENOMIC DNA]</scope>
    <source>
        <strain evidence="1 2">E262AT.01</strain>
    </source>
</reference>
<organism evidence="1 2">
    <name type="scientific">Novymonas esmeraldas</name>
    <dbReference type="NCBI Taxonomy" id="1808958"/>
    <lineage>
        <taxon>Eukaryota</taxon>
        <taxon>Discoba</taxon>
        <taxon>Euglenozoa</taxon>
        <taxon>Kinetoplastea</taxon>
        <taxon>Metakinetoplastina</taxon>
        <taxon>Trypanosomatida</taxon>
        <taxon>Trypanosomatidae</taxon>
        <taxon>Novymonas</taxon>
    </lineage>
</organism>
<evidence type="ECO:0000313" key="1">
    <source>
        <dbReference type="EMBL" id="KAK7197047.1"/>
    </source>
</evidence>
<sequence length="456" mass="50869">MTSNDDVFVHAAEELDGILNAGAGMYLHRIRTPGAPPLRAALGFSLQPMDSGLVVCLADVSDAAEGAAGYTDFPVLVDRRVAAATRAFFVRSFECAHSATPDSAGNEGTRRDSLDSTPHVTRAALRDMSPEHVALAWACAPQVDLFALLRRGWLRDTCFATCAPASRHNILRRVVKEYVLLDLFLSLCPKLKSLWEYRHWLCSRMHAHGFFAETLADINEAALPIAPFVTQDDELFFICAHNHPLNYNAWHYRRQRLHLLHTNSWESGARRDLAHAVVLADSKAVTHFVREHNGDSSATSYLLFLLHEQDALDEKAHPSHHIAGEAMQEDGVGTRASQLWRTLMALTQTEIRWHSEKGHECMWHLRLGLVQWACTRPPERSVRSQWTIADELTWTAAYADLHLVDGTNNRLSPVGVLPHPWTECSGSPAWTSYSAARYGCRLCAFLSGASTHGRQN</sequence>
<comment type="caution">
    <text evidence="1">The sequence shown here is derived from an EMBL/GenBank/DDBJ whole genome shotgun (WGS) entry which is preliminary data.</text>
</comment>
<protein>
    <submittedName>
        <fullName evidence="1">Uncharacterized protein</fullName>
    </submittedName>
</protein>